<evidence type="ECO:0000313" key="2">
    <source>
        <dbReference type="EMBL" id="OKO99903.1"/>
    </source>
</evidence>
<dbReference type="PANTHER" id="PTHR33840:SF16">
    <property type="entry name" value="DUF2235 DOMAIN-CONTAINING PROTEIN"/>
    <property type="match status" value="1"/>
</dbReference>
<feature type="domain" description="T6SS Phospholipase effector Tle1-like catalytic" evidence="1">
    <location>
        <begin position="24"/>
        <end position="342"/>
    </location>
</feature>
<dbReference type="PANTHER" id="PTHR33840">
    <property type="match status" value="1"/>
</dbReference>
<dbReference type="STRING" id="1316194.A0A1Q5TI59"/>
<comment type="caution">
    <text evidence="2">The sequence shown here is derived from an EMBL/GenBank/DDBJ whole genome shotgun (WGS) entry which is preliminary data.</text>
</comment>
<sequence length="477" mass="54511">MPKPSDSSPSRTLARPASVEQPIKPLILLCDGTWCGREANTKTNIYKLAQLIGIEDPNDTDQDIIPGRVCYIHGVGLGSTFLDYIFDGITAQDIATQCITAYKFIVWNYTYPDHEIWMFGLSRGAYLARSVAGMINNCGIIKPVRHSNGDIDEQATDMLCKQVYLIYRSPYRINKPHSPQSKRFRRTKSWPLVGDENPDDPTAPRLTSPIKFMGLFDTVGSLGLPNFSGGVGLDWPAFYDQNISTAVENVYHAVSLHDRLYVFQPCLVSRNKEMHIGAWDKLGVTKQEWLPGMHYDLGRQRFRFLREIGGGKLEKFLARWKFASKVIEPNKVLSNFALRWMLIAIREHNPPGHDQIIRDIDQHIARVTEKIRAPGRSPRRMGDGDVYGHILDYAPFGSIFLNLYRAINGTRGRVSQLYQLFFALRDRLIPEDNANIYDFQNIDVQISENETLQELGDVNERRYPSRAYQGWILRRNV</sequence>
<dbReference type="Proteomes" id="UP000186955">
    <property type="component" value="Unassembled WGS sequence"/>
</dbReference>
<keyword evidence="3" id="KW-1185">Reference proteome</keyword>
<accession>A0A1Q5TI59</accession>
<dbReference type="OrthoDB" id="59699at2759"/>
<dbReference type="AlphaFoldDB" id="A0A1Q5TI59"/>
<evidence type="ECO:0000259" key="1">
    <source>
        <dbReference type="Pfam" id="PF09994"/>
    </source>
</evidence>
<dbReference type="InterPro" id="IPR018712">
    <property type="entry name" value="Tle1-like_cat"/>
</dbReference>
<proteinExistence type="predicted"/>
<organism evidence="2 3">
    <name type="scientific">Penicillium subrubescens</name>
    <dbReference type="NCBI Taxonomy" id="1316194"/>
    <lineage>
        <taxon>Eukaryota</taxon>
        <taxon>Fungi</taxon>
        <taxon>Dikarya</taxon>
        <taxon>Ascomycota</taxon>
        <taxon>Pezizomycotina</taxon>
        <taxon>Eurotiomycetes</taxon>
        <taxon>Eurotiomycetidae</taxon>
        <taxon>Eurotiales</taxon>
        <taxon>Aspergillaceae</taxon>
        <taxon>Penicillium</taxon>
    </lineage>
</organism>
<protein>
    <recommendedName>
        <fullName evidence="1">T6SS Phospholipase effector Tle1-like catalytic domain-containing protein</fullName>
    </recommendedName>
</protein>
<dbReference type="Pfam" id="PF09994">
    <property type="entry name" value="T6SS_Tle1-like_cat"/>
    <property type="match status" value="1"/>
</dbReference>
<dbReference type="EMBL" id="MNBE01000653">
    <property type="protein sequence ID" value="OKO99903.1"/>
    <property type="molecule type" value="Genomic_DNA"/>
</dbReference>
<reference evidence="2 3" key="1">
    <citation type="submission" date="2016-10" db="EMBL/GenBank/DDBJ databases">
        <title>Genome sequence of the ascomycete fungus Penicillium subrubescens.</title>
        <authorList>
            <person name="De Vries R.P."/>
            <person name="Peng M."/>
            <person name="Dilokpimol A."/>
            <person name="Hilden K."/>
            <person name="Makela M.R."/>
            <person name="Grigoriev I."/>
            <person name="Riley R."/>
            <person name="Granchi Z."/>
        </authorList>
    </citation>
    <scope>NUCLEOTIDE SEQUENCE [LARGE SCALE GENOMIC DNA]</scope>
    <source>
        <strain evidence="2 3">CBS 132785</strain>
    </source>
</reference>
<evidence type="ECO:0000313" key="3">
    <source>
        <dbReference type="Proteomes" id="UP000186955"/>
    </source>
</evidence>
<gene>
    <name evidence="2" type="ORF">PENSUB_8120</name>
</gene>
<name>A0A1Q5TI59_9EURO</name>